<proteinExistence type="predicted"/>
<protein>
    <submittedName>
        <fullName evidence="2">Predicted dithiol-disulfide isomerase, DsbA family</fullName>
    </submittedName>
</protein>
<evidence type="ECO:0000313" key="2">
    <source>
        <dbReference type="EMBL" id="SDC80391.1"/>
    </source>
</evidence>
<reference evidence="3" key="1">
    <citation type="submission" date="2016-10" db="EMBL/GenBank/DDBJ databases">
        <authorList>
            <person name="Varghese N."/>
            <person name="Submissions S."/>
        </authorList>
    </citation>
    <scope>NUCLEOTIDE SEQUENCE [LARGE SCALE GENOMIC DNA]</scope>
    <source>
        <strain evidence="3">DSM 23095</strain>
    </source>
</reference>
<dbReference type="GO" id="GO:0016853">
    <property type="term" value="F:isomerase activity"/>
    <property type="evidence" value="ECO:0007669"/>
    <property type="project" value="UniProtKB-KW"/>
</dbReference>
<dbReference type="Pfam" id="PF01323">
    <property type="entry name" value="DSBA"/>
    <property type="match status" value="1"/>
</dbReference>
<dbReference type="OrthoDB" id="9799122at2"/>
<sequence>MKIEIWSDVVCPFCYIGKRKLEKALAKFPFRDQVSIEWKSFQLNPEQKTNPNISTIEHLSQSKGWSLEQTRQISGQVSDMAKEQGLHFDFENAVVANTKNAHRLIHLAKSLGKGGEMKERLLSAYFSEGKNVDDESTLIQLAVEVGIDGEEVKALLQSSRYEDAVDQDIYESRLIGVKGVPFFVLDRKLGISGAQPDEVFDQTIEKAWKEFQKENGIELISGSSSDSCDVDDPNCIS</sequence>
<gene>
    <name evidence="2" type="ORF">SAMN04488104_100678</name>
</gene>
<dbReference type="Gene3D" id="3.40.30.10">
    <property type="entry name" value="Glutaredoxin"/>
    <property type="match status" value="1"/>
</dbReference>
<name>A0A1G6PK78_9BACT</name>
<keyword evidence="3" id="KW-1185">Reference proteome</keyword>
<dbReference type="EMBL" id="FNAC01000006">
    <property type="protein sequence ID" value="SDC80391.1"/>
    <property type="molecule type" value="Genomic_DNA"/>
</dbReference>
<dbReference type="GO" id="GO:0016491">
    <property type="term" value="F:oxidoreductase activity"/>
    <property type="evidence" value="ECO:0007669"/>
    <property type="project" value="InterPro"/>
</dbReference>
<dbReference type="SUPFAM" id="SSF52833">
    <property type="entry name" value="Thioredoxin-like"/>
    <property type="match status" value="1"/>
</dbReference>
<dbReference type="RefSeq" id="WP_087938153.1">
    <property type="nucleotide sequence ID" value="NZ_FNAC01000006.1"/>
</dbReference>
<dbReference type="AlphaFoldDB" id="A0A1G6PK78"/>
<dbReference type="PANTHER" id="PTHR13887">
    <property type="entry name" value="GLUTATHIONE S-TRANSFERASE KAPPA"/>
    <property type="match status" value="1"/>
</dbReference>
<dbReference type="PANTHER" id="PTHR13887:SF41">
    <property type="entry name" value="THIOREDOXIN SUPERFAMILY PROTEIN"/>
    <property type="match status" value="1"/>
</dbReference>
<organism evidence="2 3">
    <name type="scientific">Algoriphagus faecimaris</name>
    <dbReference type="NCBI Taxonomy" id="686796"/>
    <lineage>
        <taxon>Bacteria</taxon>
        <taxon>Pseudomonadati</taxon>
        <taxon>Bacteroidota</taxon>
        <taxon>Cytophagia</taxon>
        <taxon>Cytophagales</taxon>
        <taxon>Cyclobacteriaceae</taxon>
        <taxon>Algoriphagus</taxon>
    </lineage>
</organism>
<dbReference type="InterPro" id="IPR001853">
    <property type="entry name" value="DSBA-like_thioredoxin_dom"/>
</dbReference>
<evidence type="ECO:0000313" key="3">
    <source>
        <dbReference type="Proteomes" id="UP000199060"/>
    </source>
</evidence>
<feature type="domain" description="DSBA-like thioredoxin" evidence="1">
    <location>
        <begin position="3"/>
        <end position="204"/>
    </location>
</feature>
<keyword evidence="2" id="KW-0413">Isomerase</keyword>
<dbReference type="Proteomes" id="UP000199060">
    <property type="component" value="Unassembled WGS sequence"/>
</dbReference>
<accession>A0A1G6PK78</accession>
<dbReference type="STRING" id="686796.SAMN04488104_100678"/>
<dbReference type="CDD" id="cd03024">
    <property type="entry name" value="DsbA_FrnE"/>
    <property type="match status" value="1"/>
</dbReference>
<dbReference type="InterPro" id="IPR036249">
    <property type="entry name" value="Thioredoxin-like_sf"/>
</dbReference>
<evidence type="ECO:0000259" key="1">
    <source>
        <dbReference type="Pfam" id="PF01323"/>
    </source>
</evidence>